<dbReference type="PROSITE" id="PS50076">
    <property type="entry name" value="DNAJ_2"/>
    <property type="match status" value="1"/>
</dbReference>
<dbReference type="InterPro" id="IPR036869">
    <property type="entry name" value="J_dom_sf"/>
</dbReference>
<name>A0A4Y9ZA50_9AGAM</name>
<protein>
    <recommendedName>
        <fullName evidence="2">J domain-containing protein</fullName>
    </recommendedName>
</protein>
<comment type="caution">
    <text evidence="3">The sequence shown here is derived from an EMBL/GenBank/DDBJ whole genome shotgun (WGS) entry which is preliminary data.</text>
</comment>
<proteinExistence type="predicted"/>
<dbReference type="PRINTS" id="PR00625">
    <property type="entry name" value="JDOMAIN"/>
</dbReference>
<feature type="region of interest" description="Disordered" evidence="1">
    <location>
        <begin position="216"/>
        <end position="247"/>
    </location>
</feature>
<evidence type="ECO:0000256" key="1">
    <source>
        <dbReference type="SAM" id="MobiDB-lite"/>
    </source>
</evidence>
<dbReference type="InterPro" id="IPR001623">
    <property type="entry name" value="DnaJ_domain"/>
</dbReference>
<dbReference type="CDD" id="cd06257">
    <property type="entry name" value="DnaJ"/>
    <property type="match status" value="1"/>
</dbReference>
<dbReference type="Proteomes" id="UP000298327">
    <property type="component" value="Unassembled WGS sequence"/>
</dbReference>
<dbReference type="SUPFAM" id="SSF46565">
    <property type="entry name" value="Chaperone J-domain"/>
    <property type="match status" value="1"/>
</dbReference>
<reference evidence="3 4" key="1">
    <citation type="submission" date="2019-02" db="EMBL/GenBank/DDBJ databases">
        <title>Genome sequencing of the rare red list fungi Dentipellis fragilis.</title>
        <authorList>
            <person name="Buettner E."/>
            <person name="Kellner H."/>
        </authorList>
    </citation>
    <scope>NUCLEOTIDE SEQUENCE [LARGE SCALE GENOMIC DNA]</scope>
    <source>
        <strain evidence="3 4">DSM 105465</strain>
    </source>
</reference>
<dbReference type="PANTHER" id="PTHR44924">
    <property type="entry name" value="DNAJ SUBFAMILY A MEMBER 2"/>
    <property type="match status" value="1"/>
</dbReference>
<evidence type="ECO:0000313" key="4">
    <source>
        <dbReference type="Proteomes" id="UP000298327"/>
    </source>
</evidence>
<evidence type="ECO:0000259" key="2">
    <source>
        <dbReference type="PROSITE" id="PS50076"/>
    </source>
</evidence>
<dbReference type="Pfam" id="PF14308">
    <property type="entry name" value="DnaJ-X"/>
    <property type="match status" value="1"/>
</dbReference>
<feature type="region of interest" description="Disordered" evidence="1">
    <location>
        <begin position="71"/>
        <end position="95"/>
    </location>
</feature>
<sequence>MSSSSSYPTIQSRPVHPHVPTTCSKCRHQLEFPVPSPTPRPGTLLNVQCFSCNAVFSHAFYPTQVPGGISNVSAESSRPSSGQGNGRKGRKIGTQERPLETGYYDILGVGVDATTDEIKKAYRRLAIKHHPDKNRDDPNAEERFKEIAIAYQTLSDPALRSKYNEFGSKESAPEGGYVDPEEVFGAIFGGDRFVPIIGHISLAKDMKTALQEAEEMEGEGAAPVQRDAKGREVLSPEEKAKRDEKARKVSAEKAAAREERVQKLVENLERKLGIFTESATGPDDRDVASSWRTICSLEAEELKKESYGADLLQAIGFVYVSKSKHFLATHQTFLGVGGWLHNVQGKYHVFSETVSTLRSAIELKAVFDQIQAAEKAGNLTPEEKKRLEEQAAEKGLQALFKGTKLEVESVLRETCDRVLGDPNVPQDKLTLRAVALQMLGDAYMSVRKEADEAKEEKIVTPREEHSDMATSWALSTASISHTISPSGNQDMALSLQPTTTNSCLESTPSQPPVDGTLDETGRLADLPGNVVSTIDTRVRRNRLHTICRFPSEILERIFAFTIAPQLYDAETAQVFDPQLWRIPWLVLLSHVSSDWRAICLNTSYLWGCISDHLSERWRAIYLQRSKAAPLQFRFKWSLLSKNFKDEILSNLHRTQVLQVVGSGEHIAGAGQRVTMSAYEPRTFVFPRNDIGYSFQPRRSRRLNLRYNIGYSAPVLPRLKTLVARTGRLSTALALLRQFKAPVLDRLLVEYLDWRFEDATKASVEPRIDASLVEAMGSHLLAMKDHAGPLQSFSARILRIDGDLSFIVTTFADDALPQFFWRADLRTISDVTRIVEAACLLWPLDHVRVLSVAGFNMNTSADTWMSMFEHLSQVTELHFINALPNVGLLHACTPDLQDKSRPFIFPLLTKIVMVDHADKDWAWPGEVEADLRRFRLPVHDALLKQEQDNHTMKEAGGSRKYSFHVSNSGFPDDDPDDDERLVAQGALV</sequence>
<dbReference type="OrthoDB" id="552049at2759"/>
<keyword evidence="4" id="KW-1185">Reference proteome</keyword>
<dbReference type="AlphaFoldDB" id="A0A4Y9ZA50"/>
<dbReference type="InterPro" id="IPR018253">
    <property type="entry name" value="DnaJ_domain_CS"/>
</dbReference>
<organism evidence="3 4">
    <name type="scientific">Dentipellis fragilis</name>
    <dbReference type="NCBI Taxonomy" id="205917"/>
    <lineage>
        <taxon>Eukaryota</taxon>
        <taxon>Fungi</taxon>
        <taxon>Dikarya</taxon>
        <taxon>Basidiomycota</taxon>
        <taxon>Agaricomycotina</taxon>
        <taxon>Agaricomycetes</taxon>
        <taxon>Russulales</taxon>
        <taxon>Hericiaceae</taxon>
        <taxon>Dentipellis</taxon>
    </lineage>
</organism>
<dbReference type="EMBL" id="SEOQ01000070">
    <property type="protein sequence ID" value="TFY71030.1"/>
    <property type="molecule type" value="Genomic_DNA"/>
</dbReference>
<dbReference type="PROSITE" id="PS00636">
    <property type="entry name" value="DNAJ_1"/>
    <property type="match status" value="1"/>
</dbReference>
<gene>
    <name evidence="3" type="ORF">EVG20_g1984</name>
</gene>
<accession>A0A4Y9ZA50</accession>
<dbReference type="PANTHER" id="PTHR44924:SF1">
    <property type="entry name" value="DNAJ SUBFAMILY A MEMBER 2"/>
    <property type="match status" value="1"/>
</dbReference>
<dbReference type="SMART" id="SM00271">
    <property type="entry name" value="DnaJ"/>
    <property type="match status" value="1"/>
</dbReference>
<dbReference type="Gene3D" id="1.10.287.110">
    <property type="entry name" value="DnaJ domain"/>
    <property type="match status" value="1"/>
</dbReference>
<dbReference type="Pfam" id="PF00226">
    <property type="entry name" value="DnaJ"/>
    <property type="match status" value="1"/>
</dbReference>
<feature type="compositionally biased region" description="Polar residues" evidence="1">
    <location>
        <begin position="71"/>
        <end position="82"/>
    </location>
</feature>
<dbReference type="InterPro" id="IPR026894">
    <property type="entry name" value="DnaJ_X"/>
</dbReference>
<feature type="compositionally biased region" description="Basic and acidic residues" evidence="1">
    <location>
        <begin position="226"/>
        <end position="247"/>
    </location>
</feature>
<evidence type="ECO:0000313" key="3">
    <source>
        <dbReference type="EMBL" id="TFY71030.1"/>
    </source>
</evidence>
<feature type="domain" description="J" evidence="2">
    <location>
        <begin position="102"/>
        <end position="167"/>
    </location>
</feature>